<accession>A0A1I4G4L7</accession>
<dbReference type="InterPro" id="IPR016979">
    <property type="entry name" value="DUF2129"/>
</dbReference>
<reference evidence="2 3" key="1">
    <citation type="submission" date="2016-10" db="EMBL/GenBank/DDBJ databases">
        <authorList>
            <person name="de Groot N.N."/>
        </authorList>
    </citation>
    <scope>NUCLEOTIDE SEQUENCE [LARGE SCALE GENOMIC DNA]</scope>
    <source>
        <strain evidence="2 3">M79</strain>
    </source>
</reference>
<keyword evidence="1" id="KW-0963">Cytoplasm</keyword>
<evidence type="ECO:0000313" key="3">
    <source>
        <dbReference type="Proteomes" id="UP000181969"/>
    </source>
</evidence>
<dbReference type="Pfam" id="PF09902">
    <property type="entry name" value="DUF2129"/>
    <property type="match status" value="1"/>
</dbReference>
<dbReference type="OrthoDB" id="2243189at2"/>
<evidence type="ECO:0000256" key="1">
    <source>
        <dbReference type="ARBA" id="ARBA00022490"/>
    </source>
</evidence>
<dbReference type="EMBL" id="FOTJ01000003">
    <property type="protein sequence ID" value="SFL24613.1"/>
    <property type="molecule type" value="Genomic_DNA"/>
</dbReference>
<dbReference type="AlphaFoldDB" id="A0A1I4G4L7"/>
<dbReference type="RefSeq" id="WP_074750711.1">
    <property type="nucleotide sequence ID" value="NZ_CAXVJC010000002.1"/>
</dbReference>
<sequence>MDAIIDKEIVTKKSEDKTVRPLEKQGRIALFVYCNSYKGNRQLSHYGDLGYTSRKAHYSLLYVNEEDVSETIKKLKALKFVKRVRPSHLKDLNQNFSEAFAETNAAIKGQLEAALGKL</sequence>
<dbReference type="Proteomes" id="UP000181969">
    <property type="component" value="Unassembled WGS sequence"/>
</dbReference>
<protein>
    <submittedName>
        <fullName evidence="2">Uncharacterized protein YlbG, UPF0298 family</fullName>
    </submittedName>
</protein>
<evidence type="ECO:0000313" key="2">
    <source>
        <dbReference type="EMBL" id="SFL24613.1"/>
    </source>
</evidence>
<name>A0A1I4G4L7_9LACT</name>
<proteinExistence type="predicted"/>
<gene>
    <name evidence="2" type="ORF">SAMN05216438_10345</name>
</gene>
<organism evidence="2 3">
    <name type="scientific">Lactococcus garvieae</name>
    <dbReference type="NCBI Taxonomy" id="1363"/>
    <lineage>
        <taxon>Bacteria</taxon>
        <taxon>Bacillati</taxon>
        <taxon>Bacillota</taxon>
        <taxon>Bacilli</taxon>
        <taxon>Lactobacillales</taxon>
        <taxon>Streptococcaceae</taxon>
        <taxon>Lactococcus</taxon>
    </lineage>
</organism>